<dbReference type="PROSITE" id="PS50937">
    <property type="entry name" value="HTH_MERR_2"/>
    <property type="match status" value="2"/>
</dbReference>
<sequence length="243" mass="26186">MPNPQASSLTTAQIGSRIGYSTQQVRDLERLGVIPAADRGANGYRRYQERHLVALRAYRALASAIGPVPARQLMPVLIEGTVERAAERIDDLHASLAGERSRVREALRGLDVAVAESAEVFGDEDAMTIGELAQALDVRSSALRHWEREGLVHPLRTASSDTRSYGARAITEARVVAALRAGGYGIPPIARILEQLRGHALTADAQRILTDRLADLTRRSVALLGAAGALHDLLRDALPGDEP</sequence>
<name>A0AAU7VSE2_9MICO</name>
<dbReference type="EMBL" id="CP158357">
    <property type="protein sequence ID" value="XBX77236.1"/>
    <property type="molecule type" value="Genomic_DNA"/>
</dbReference>
<dbReference type="SMART" id="SM00422">
    <property type="entry name" value="HTH_MERR"/>
    <property type="match status" value="2"/>
</dbReference>
<dbReference type="PANTHER" id="PTHR30204:SF69">
    <property type="entry name" value="MERR-FAMILY TRANSCRIPTIONAL REGULATOR"/>
    <property type="match status" value="1"/>
</dbReference>
<feature type="domain" description="HTH merR-type" evidence="5">
    <location>
        <begin position="8"/>
        <end position="56"/>
    </location>
</feature>
<protein>
    <submittedName>
        <fullName evidence="6">MerR family transcriptional regulator</fullName>
    </submittedName>
</protein>
<evidence type="ECO:0000256" key="3">
    <source>
        <dbReference type="ARBA" id="ARBA00023125"/>
    </source>
</evidence>
<dbReference type="Pfam" id="PF13411">
    <property type="entry name" value="MerR_1"/>
    <property type="match status" value="2"/>
</dbReference>
<dbReference type="RefSeq" id="WP_350350748.1">
    <property type="nucleotide sequence ID" value="NZ_CP158357.1"/>
</dbReference>
<dbReference type="InterPro" id="IPR047057">
    <property type="entry name" value="MerR_fam"/>
</dbReference>
<evidence type="ECO:0000259" key="5">
    <source>
        <dbReference type="PROSITE" id="PS50937"/>
    </source>
</evidence>
<dbReference type="InterPro" id="IPR009061">
    <property type="entry name" value="DNA-bd_dom_put_sf"/>
</dbReference>
<evidence type="ECO:0000313" key="6">
    <source>
        <dbReference type="EMBL" id="XBX77236.1"/>
    </source>
</evidence>
<evidence type="ECO:0000256" key="2">
    <source>
        <dbReference type="ARBA" id="ARBA00023015"/>
    </source>
</evidence>
<keyword evidence="1" id="KW-0678">Repressor</keyword>
<accession>A0AAU7VSE2</accession>
<dbReference type="SUPFAM" id="SSF46955">
    <property type="entry name" value="Putative DNA-binding domain"/>
    <property type="match status" value="2"/>
</dbReference>
<feature type="domain" description="HTH merR-type" evidence="5">
    <location>
        <begin position="126"/>
        <end position="195"/>
    </location>
</feature>
<evidence type="ECO:0000256" key="1">
    <source>
        <dbReference type="ARBA" id="ARBA00022491"/>
    </source>
</evidence>
<gene>
    <name evidence="6" type="ORF">ABS642_15125</name>
</gene>
<dbReference type="Gene3D" id="1.10.1660.10">
    <property type="match status" value="2"/>
</dbReference>
<dbReference type="AlphaFoldDB" id="A0AAU7VSE2"/>
<dbReference type="InterPro" id="IPR000551">
    <property type="entry name" value="MerR-type_HTH_dom"/>
</dbReference>
<reference evidence="6" key="1">
    <citation type="submission" date="2024-06" db="EMBL/GenBank/DDBJ databases">
        <title>Draft genome sequence of Microbacterium sp. strain A8/3-1, isolated from Oxytropis tragacanthoides Fisch. ex DC. Root nodules in the Altai region of Russia.</title>
        <authorList>
            <person name="Sazanova A."/>
            <person name="Guro P."/>
            <person name="Kuznetsova I."/>
            <person name="Belimov A."/>
            <person name="Safronova V."/>
        </authorList>
    </citation>
    <scope>NUCLEOTIDE SEQUENCE</scope>
    <source>
        <strain evidence="6">A8/3-1</strain>
    </source>
</reference>
<dbReference type="PANTHER" id="PTHR30204">
    <property type="entry name" value="REDOX-CYCLING DRUG-SENSING TRANSCRIPTIONAL ACTIVATOR SOXR"/>
    <property type="match status" value="1"/>
</dbReference>
<keyword evidence="4" id="KW-0804">Transcription</keyword>
<evidence type="ECO:0000256" key="4">
    <source>
        <dbReference type="ARBA" id="ARBA00023163"/>
    </source>
</evidence>
<proteinExistence type="predicted"/>
<keyword evidence="3" id="KW-0238">DNA-binding</keyword>
<dbReference type="GO" id="GO:0003677">
    <property type="term" value="F:DNA binding"/>
    <property type="evidence" value="ECO:0007669"/>
    <property type="project" value="UniProtKB-KW"/>
</dbReference>
<dbReference type="GO" id="GO:0003700">
    <property type="term" value="F:DNA-binding transcription factor activity"/>
    <property type="evidence" value="ECO:0007669"/>
    <property type="project" value="InterPro"/>
</dbReference>
<keyword evidence="2" id="KW-0805">Transcription regulation</keyword>
<organism evidence="6">
    <name type="scientific">Microbacterium sp. A8/3-1</name>
    <dbReference type="NCBI Taxonomy" id="3160749"/>
    <lineage>
        <taxon>Bacteria</taxon>
        <taxon>Bacillati</taxon>
        <taxon>Actinomycetota</taxon>
        <taxon>Actinomycetes</taxon>
        <taxon>Micrococcales</taxon>
        <taxon>Microbacteriaceae</taxon>
        <taxon>Microbacterium</taxon>
    </lineage>
</organism>